<dbReference type="SUPFAM" id="SSF56672">
    <property type="entry name" value="DNA/RNA polymerases"/>
    <property type="match status" value="1"/>
</dbReference>
<dbReference type="GO" id="GO:0003676">
    <property type="term" value="F:nucleic acid binding"/>
    <property type="evidence" value="ECO:0007669"/>
    <property type="project" value="InterPro"/>
</dbReference>
<dbReference type="Pfam" id="PF14244">
    <property type="entry name" value="Retrotran_gag_3"/>
    <property type="match status" value="1"/>
</dbReference>
<feature type="region of interest" description="Disordered" evidence="1">
    <location>
        <begin position="642"/>
        <end position="661"/>
    </location>
</feature>
<protein>
    <recommendedName>
        <fullName evidence="2">Integrase catalytic domain-containing protein</fullName>
    </recommendedName>
</protein>
<dbReference type="InterPro" id="IPR001584">
    <property type="entry name" value="Integrase_cat-core"/>
</dbReference>
<dbReference type="PROSITE" id="PS50994">
    <property type="entry name" value="INTEGRASE"/>
    <property type="match status" value="1"/>
</dbReference>
<evidence type="ECO:0000313" key="4">
    <source>
        <dbReference type="Proteomes" id="UP000242715"/>
    </source>
</evidence>
<feature type="region of interest" description="Disordered" evidence="1">
    <location>
        <begin position="1"/>
        <end position="23"/>
    </location>
</feature>
<evidence type="ECO:0000256" key="1">
    <source>
        <dbReference type="SAM" id="MobiDB-lite"/>
    </source>
</evidence>
<dbReference type="AlphaFoldDB" id="A0A2Z6LQC0"/>
<dbReference type="Proteomes" id="UP000242715">
    <property type="component" value="Unassembled WGS sequence"/>
</dbReference>
<dbReference type="GO" id="GO:0015074">
    <property type="term" value="P:DNA integration"/>
    <property type="evidence" value="ECO:0007669"/>
    <property type="project" value="InterPro"/>
</dbReference>
<dbReference type="InterPro" id="IPR012337">
    <property type="entry name" value="RNaseH-like_sf"/>
</dbReference>
<dbReference type="EMBL" id="DF973223">
    <property type="protein sequence ID" value="GAU21017.1"/>
    <property type="molecule type" value="Genomic_DNA"/>
</dbReference>
<gene>
    <name evidence="3" type="ORF">TSUD_201660</name>
</gene>
<feature type="compositionally biased region" description="Polar residues" evidence="1">
    <location>
        <begin position="323"/>
        <end position="332"/>
    </location>
</feature>
<dbReference type="OrthoDB" id="1688190at2759"/>
<sequence>MSHDGENSVDDEQKNINEEGKKKIVGDVKGMRRTISPYDITPNDNPGSLLTQVQLKGENYDEWARSLRTALRARKKFGFVDGTIERPEEGSADLEDWWTNNSLLVSWIMNTIEPSLRSTMSHMEIAQDLWQDIKERFDVVNGPRIQQLKAELAECKQKGLTIVAYFGKLKKLWEELANYEQFPVCKCGKCTCNLGVAFEKKREEEKVHQFLMGLDDVVYGMVRSNLLAQDPLPNLNKTYSTLVQEERVRTMVRGKEQQSEAMSFAVQAVKPRGKIDGKEKNDRCNRCNRPGHDVNNCFEVIGYPEWWGDRSRSTGRGAANGKGIQQGSTLSKGSGRFIKANTARTLVNKSDMSSEGEQSEVAGLSDEQWKTLMHLLNSATTGSTEKLSAVWVYLLNDKKEVSVRLRQFLIMVERQFDMHVKTVRSDNGTEFTCLGHYFREHGILHETSCPGTPQQNGRVERKHRHILNVARALRFQANLPIDFWGECILAAGYLINRTPSSVLNGKTPYEMLYGKSPSLTHLRVFGCLCYVHNQDRRGDKFESRSRKCIFVGYPYGKKGWRVYDLETSAFLISRDVVFCEDKFPFHKSLNRRMSQSPTADLWTYDCDNNDHLMVGNNSSNETHLVIDGVGDSVNTGTELSDLNDAQNSAAPSYGSNINNEDNGGYENMDGEENLGRGHRIKLPSTKLKDFVTHAVRNLSPSTSSLPPSQSSGTPYPIAHFVNSSNFSSKYQYFLAAITTGNEPRTFAEAVKYKQWRTAMQLEIQALENNNTWTIETLPHGKKSIGCKWVYKIKYHSDGSIERYKARLVILGNNQVEGLDYNETFAPVAKMVTVRTFLAVAAARNWELHQMDVHNAFLHGDLEEEIYMKLPPGFYSSAPNQACRLRKSLYGLKQAPRCWFAKLAAALKKYGFKQSGSDYSLFTLHKDDVQLNVLVYVDDLIVSGNDTSAIQSFKSYLSTCFYMKDLGLLRYFLGIEVARNSTGIFLCQRKYALDIISEVGLLGAKPAHIPMDQNHHLSLVDEPLLSEPEKYRRLVGRLIYLSVTRPELSYCVHMLAQFMQQPRLPHWEAALRVVKYLKGNPGQGIFLRADCDLQLYAWCDSDWASCPLTRRSLTGWLVLLGNSPISWKTKKQHTVSRSSAEAEYRSLATTTCELKWLKELLSSLGVSHPRPMKVYCDSQAAMHIAANPVFHERTKHIEVDCHFVRDELLCGNISTHYVSTRTQLADILTKALGKQQFDYFLGKLGIRNLHAPT</sequence>
<dbReference type="Pfam" id="PF25597">
    <property type="entry name" value="SH3_retrovirus"/>
    <property type="match status" value="1"/>
</dbReference>
<dbReference type="SUPFAM" id="SSF53098">
    <property type="entry name" value="Ribonuclease H-like"/>
    <property type="match status" value="1"/>
</dbReference>
<feature type="domain" description="Integrase catalytic" evidence="2">
    <location>
        <begin position="390"/>
        <end position="516"/>
    </location>
</feature>
<name>A0A2Z6LQC0_TRISU</name>
<keyword evidence="4" id="KW-1185">Reference proteome</keyword>
<reference evidence="4" key="1">
    <citation type="journal article" date="2017" name="Front. Plant Sci.">
        <title>Climate Clever Clovers: New Paradigm to Reduce the Environmental Footprint of Ruminants by Breeding Low Methanogenic Forages Utilizing Haplotype Variation.</title>
        <authorList>
            <person name="Kaur P."/>
            <person name="Appels R."/>
            <person name="Bayer P.E."/>
            <person name="Keeble-Gagnere G."/>
            <person name="Wang J."/>
            <person name="Hirakawa H."/>
            <person name="Shirasawa K."/>
            <person name="Vercoe P."/>
            <person name="Stefanova K."/>
            <person name="Durmic Z."/>
            <person name="Nichols P."/>
            <person name="Revell C."/>
            <person name="Isobe S.N."/>
            <person name="Edwards D."/>
            <person name="Erskine W."/>
        </authorList>
    </citation>
    <scope>NUCLEOTIDE SEQUENCE [LARGE SCALE GENOMIC DNA]</scope>
    <source>
        <strain evidence="4">cv. Daliak</strain>
    </source>
</reference>
<dbReference type="InterPro" id="IPR036397">
    <property type="entry name" value="RNaseH_sf"/>
</dbReference>
<evidence type="ECO:0000259" key="2">
    <source>
        <dbReference type="PROSITE" id="PS50994"/>
    </source>
</evidence>
<dbReference type="Pfam" id="PF07727">
    <property type="entry name" value="RVT_2"/>
    <property type="match status" value="1"/>
</dbReference>
<dbReference type="InterPro" id="IPR029472">
    <property type="entry name" value="Copia-like_N"/>
</dbReference>
<dbReference type="Gene3D" id="3.30.420.10">
    <property type="entry name" value="Ribonuclease H-like superfamily/Ribonuclease H"/>
    <property type="match status" value="1"/>
</dbReference>
<evidence type="ECO:0000313" key="3">
    <source>
        <dbReference type="EMBL" id="GAU21017.1"/>
    </source>
</evidence>
<accession>A0A2Z6LQC0</accession>
<dbReference type="PANTHER" id="PTHR11439">
    <property type="entry name" value="GAG-POL-RELATED RETROTRANSPOSON"/>
    <property type="match status" value="1"/>
</dbReference>
<feature type="region of interest" description="Disordered" evidence="1">
    <location>
        <begin position="314"/>
        <end position="333"/>
    </location>
</feature>
<proteinExistence type="predicted"/>
<organism evidence="3 4">
    <name type="scientific">Trifolium subterraneum</name>
    <name type="common">Subterranean clover</name>
    <dbReference type="NCBI Taxonomy" id="3900"/>
    <lineage>
        <taxon>Eukaryota</taxon>
        <taxon>Viridiplantae</taxon>
        <taxon>Streptophyta</taxon>
        <taxon>Embryophyta</taxon>
        <taxon>Tracheophyta</taxon>
        <taxon>Spermatophyta</taxon>
        <taxon>Magnoliopsida</taxon>
        <taxon>eudicotyledons</taxon>
        <taxon>Gunneridae</taxon>
        <taxon>Pentapetalae</taxon>
        <taxon>rosids</taxon>
        <taxon>fabids</taxon>
        <taxon>Fabales</taxon>
        <taxon>Fabaceae</taxon>
        <taxon>Papilionoideae</taxon>
        <taxon>50 kb inversion clade</taxon>
        <taxon>NPAAA clade</taxon>
        <taxon>Hologalegina</taxon>
        <taxon>IRL clade</taxon>
        <taxon>Trifolieae</taxon>
        <taxon>Trifolium</taxon>
    </lineage>
</organism>
<dbReference type="CDD" id="cd09272">
    <property type="entry name" value="RNase_HI_RT_Ty1"/>
    <property type="match status" value="1"/>
</dbReference>
<dbReference type="InterPro" id="IPR013103">
    <property type="entry name" value="RVT_2"/>
</dbReference>
<dbReference type="InterPro" id="IPR057670">
    <property type="entry name" value="SH3_retrovirus"/>
</dbReference>
<dbReference type="InterPro" id="IPR043502">
    <property type="entry name" value="DNA/RNA_pol_sf"/>
</dbReference>
<dbReference type="PANTHER" id="PTHR11439:SF462">
    <property type="match status" value="1"/>
</dbReference>